<reference evidence="1 2" key="1">
    <citation type="submission" date="2018-08" db="EMBL/GenBank/DDBJ databases">
        <title>Genome and evolution of the arbuscular mycorrhizal fungus Diversispora epigaea (formerly Glomus versiforme) and its bacterial endosymbionts.</title>
        <authorList>
            <person name="Sun X."/>
            <person name="Fei Z."/>
            <person name="Harrison M."/>
        </authorList>
    </citation>
    <scope>NUCLEOTIDE SEQUENCE [LARGE SCALE GENOMIC DNA]</scope>
    <source>
        <strain evidence="1 2">IT104</strain>
    </source>
</reference>
<name>A0A397GP76_9GLOM</name>
<dbReference type="AlphaFoldDB" id="A0A397GP76"/>
<gene>
    <name evidence="1" type="ORF">Glove_465g48</name>
</gene>
<keyword evidence="2" id="KW-1185">Reference proteome</keyword>
<dbReference type="EMBL" id="PQFF01000407">
    <property type="protein sequence ID" value="RHZ52089.1"/>
    <property type="molecule type" value="Genomic_DNA"/>
</dbReference>
<sequence>MRGTLALVLQVMKIYMWKTKLLTMCRPRRDSDFVNNILMTLASDVKGFILFNTTLIYIIFSRQFDIAFEGACSLRDMEMSVKPLSYEEIKNNMSDLKKKLTRDTSNFRGHERF</sequence>
<proteinExistence type="predicted"/>
<evidence type="ECO:0000313" key="2">
    <source>
        <dbReference type="Proteomes" id="UP000266861"/>
    </source>
</evidence>
<dbReference type="OrthoDB" id="2444344at2759"/>
<evidence type="ECO:0000313" key="1">
    <source>
        <dbReference type="EMBL" id="RHZ52089.1"/>
    </source>
</evidence>
<accession>A0A397GP76</accession>
<organism evidence="1 2">
    <name type="scientific">Diversispora epigaea</name>
    <dbReference type="NCBI Taxonomy" id="1348612"/>
    <lineage>
        <taxon>Eukaryota</taxon>
        <taxon>Fungi</taxon>
        <taxon>Fungi incertae sedis</taxon>
        <taxon>Mucoromycota</taxon>
        <taxon>Glomeromycotina</taxon>
        <taxon>Glomeromycetes</taxon>
        <taxon>Diversisporales</taxon>
        <taxon>Diversisporaceae</taxon>
        <taxon>Diversispora</taxon>
    </lineage>
</organism>
<comment type="caution">
    <text evidence="1">The sequence shown here is derived from an EMBL/GenBank/DDBJ whole genome shotgun (WGS) entry which is preliminary data.</text>
</comment>
<dbReference type="Proteomes" id="UP000266861">
    <property type="component" value="Unassembled WGS sequence"/>
</dbReference>
<protein>
    <submittedName>
        <fullName evidence="1">Uncharacterized protein</fullName>
    </submittedName>
</protein>